<dbReference type="EMBL" id="VSSQ01046973">
    <property type="protein sequence ID" value="MPN00945.1"/>
    <property type="molecule type" value="Genomic_DNA"/>
</dbReference>
<name>A0A645EFY3_9ZZZZ</name>
<sequence>MGNKTFYCAEGHLPKFELKLEQENFLLSWENVNGIRAADDYLALSFDCEFGHVQFASSESLAEFFESLQTENLRMIDGRKLNCKIISSK</sequence>
<comment type="caution">
    <text evidence="1">The sequence shown here is derived from an EMBL/GenBank/DDBJ whole genome shotgun (WGS) entry which is preliminary data.</text>
</comment>
<evidence type="ECO:0000313" key="1">
    <source>
        <dbReference type="EMBL" id="MPN00945.1"/>
    </source>
</evidence>
<proteinExistence type="predicted"/>
<protein>
    <submittedName>
        <fullName evidence="1">Uncharacterized protein</fullName>
    </submittedName>
</protein>
<reference evidence="1" key="1">
    <citation type="submission" date="2019-08" db="EMBL/GenBank/DDBJ databases">
        <authorList>
            <person name="Kucharzyk K."/>
            <person name="Murdoch R.W."/>
            <person name="Higgins S."/>
            <person name="Loffler F."/>
        </authorList>
    </citation>
    <scope>NUCLEOTIDE SEQUENCE</scope>
</reference>
<dbReference type="AlphaFoldDB" id="A0A645EFY3"/>
<gene>
    <name evidence="1" type="ORF">SDC9_148143</name>
</gene>
<organism evidence="1">
    <name type="scientific">bioreactor metagenome</name>
    <dbReference type="NCBI Taxonomy" id="1076179"/>
    <lineage>
        <taxon>unclassified sequences</taxon>
        <taxon>metagenomes</taxon>
        <taxon>ecological metagenomes</taxon>
    </lineage>
</organism>
<accession>A0A645EFY3</accession>